<feature type="chain" id="PRO_5039700322" evidence="2">
    <location>
        <begin position="22"/>
        <end position="250"/>
    </location>
</feature>
<comment type="caution">
    <text evidence="3">The sequence shown here is derived from an EMBL/GenBank/DDBJ whole genome shotgun (WGS) entry which is preliminary data.</text>
</comment>
<evidence type="ECO:0000256" key="2">
    <source>
        <dbReference type="SAM" id="SignalP"/>
    </source>
</evidence>
<dbReference type="AlphaFoldDB" id="A0A9D4DPC1"/>
<evidence type="ECO:0000313" key="3">
    <source>
        <dbReference type="EMBL" id="KAH3752743.1"/>
    </source>
</evidence>
<dbReference type="PANTHER" id="PTHR39069">
    <property type="entry name" value="ECDYSONE-INDUCIBLE GENE E1, ISOFORM A"/>
    <property type="match status" value="1"/>
</dbReference>
<keyword evidence="1" id="KW-0812">Transmembrane</keyword>
<accession>A0A9D4DPC1</accession>
<dbReference type="EMBL" id="JAIWYP010000010">
    <property type="protein sequence ID" value="KAH3752743.1"/>
    <property type="molecule type" value="Genomic_DNA"/>
</dbReference>
<keyword evidence="1" id="KW-1133">Transmembrane helix</keyword>
<keyword evidence="4" id="KW-1185">Reference proteome</keyword>
<dbReference type="PANTHER" id="PTHR39069:SF1">
    <property type="entry name" value="ECDYSONE-INDUCIBLE GENE E1, ISOFORM A"/>
    <property type="match status" value="1"/>
</dbReference>
<organism evidence="3 4">
    <name type="scientific">Dreissena polymorpha</name>
    <name type="common">Zebra mussel</name>
    <name type="synonym">Mytilus polymorpha</name>
    <dbReference type="NCBI Taxonomy" id="45954"/>
    <lineage>
        <taxon>Eukaryota</taxon>
        <taxon>Metazoa</taxon>
        <taxon>Spiralia</taxon>
        <taxon>Lophotrochozoa</taxon>
        <taxon>Mollusca</taxon>
        <taxon>Bivalvia</taxon>
        <taxon>Autobranchia</taxon>
        <taxon>Heteroconchia</taxon>
        <taxon>Euheterodonta</taxon>
        <taxon>Imparidentia</taxon>
        <taxon>Neoheterodontei</taxon>
        <taxon>Myida</taxon>
        <taxon>Dreissenoidea</taxon>
        <taxon>Dreissenidae</taxon>
        <taxon>Dreissena</taxon>
    </lineage>
</organism>
<sequence>MLRTYLAFVLVVCACVYTAEADHLGHTCTTNDNCTDVSNAACLGTEGNKTCQCTSLFKANGTTACVAVLGSQCTAPANCNSVSNSNCTNGVCKCNSLYKPVENVCNTVLNSQCTATENCSSVANSECTNLLCKCKSTYKPMVDHCMPVLGNTCSGDSCSVVTNAICNTTCKCSANYTQKVDVCIIGLGNPCADNAACTANVAHSVCENKICACMAGYKMSGTECVVVSRAGGVSVGIVAMATCFIALLMG</sequence>
<reference evidence="3" key="2">
    <citation type="submission" date="2020-11" db="EMBL/GenBank/DDBJ databases">
        <authorList>
            <person name="McCartney M.A."/>
            <person name="Auch B."/>
            <person name="Kono T."/>
            <person name="Mallez S."/>
            <person name="Becker A."/>
            <person name="Gohl D.M."/>
            <person name="Silverstein K.A.T."/>
            <person name="Koren S."/>
            <person name="Bechman K.B."/>
            <person name="Herman A."/>
            <person name="Abrahante J.E."/>
            <person name="Garbe J."/>
        </authorList>
    </citation>
    <scope>NUCLEOTIDE SEQUENCE</scope>
    <source>
        <strain evidence="3">Duluth1</strain>
        <tissue evidence="3">Whole animal</tissue>
    </source>
</reference>
<gene>
    <name evidence="3" type="ORF">DPMN_187369</name>
</gene>
<dbReference type="Proteomes" id="UP000828390">
    <property type="component" value="Unassembled WGS sequence"/>
</dbReference>
<evidence type="ECO:0000256" key="1">
    <source>
        <dbReference type="SAM" id="Phobius"/>
    </source>
</evidence>
<protein>
    <submittedName>
        <fullName evidence="3">Uncharacterized protein</fullName>
    </submittedName>
</protein>
<proteinExistence type="predicted"/>
<feature type="signal peptide" evidence="2">
    <location>
        <begin position="1"/>
        <end position="21"/>
    </location>
</feature>
<dbReference type="OrthoDB" id="504708at2759"/>
<feature type="transmembrane region" description="Helical" evidence="1">
    <location>
        <begin position="230"/>
        <end position="249"/>
    </location>
</feature>
<keyword evidence="2" id="KW-0732">Signal</keyword>
<keyword evidence="1" id="KW-0472">Membrane</keyword>
<evidence type="ECO:0000313" key="4">
    <source>
        <dbReference type="Proteomes" id="UP000828390"/>
    </source>
</evidence>
<name>A0A9D4DPC1_DREPO</name>
<reference evidence="3" key="1">
    <citation type="journal article" date="2019" name="bioRxiv">
        <title>The Genome of the Zebra Mussel, Dreissena polymorpha: A Resource for Invasive Species Research.</title>
        <authorList>
            <person name="McCartney M.A."/>
            <person name="Auch B."/>
            <person name="Kono T."/>
            <person name="Mallez S."/>
            <person name="Zhang Y."/>
            <person name="Obille A."/>
            <person name="Becker A."/>
            <person name="Abrahante J.E."/>
            <person name="Garbe J."/>
            <person name="Badalamenti J.P."/>
            <person name="Herman A."/>
            <person name="Mangelson H."/>
            <person name="Liachko I."/>
            <person name="Sullivan S."/>
            <person name="Sone E.D."/>
            <person name="Koren S."/>
            <person name="Silverstein K.A.T."/>
            <person name="Beckman K.B."/>
            <person name="Gohl D.M."/>
        </authorList>
    </citation>
    <scope>NUCLEOTIDE SEQUENCE</scope>
    <source>
        <strain evidence="3">Duluth1</strain>
        <tissue evidence="3">Whole animal</tissue>
    </source>
</reference>
<dbReference type="PROSITE" id="PS51257">
    <property type="entry name" value="PROKAR_LIPOPROTEIN"/>
    <property type="match status" value="1"/>
</dbReference>